<organism evidence="9 10">
    <name type="scientific">Phytophthora kernoviae</name>
    <dbReference type="NCBI Taxonomy" id="325452"/>
    <lineage>
        <taxon>Eukaryota</taxon>
        <taxon>Sar</taxon>
        <taxon>Stramenopiles</taxon>
        <taxon>Oomycota</taxon>
        <taxon>Peronosporomycetes</taxon>
        <taxon>Peronosporales</taxon>
        <taxon>Peronosporaceae</taxon>
        <taxon>Phytophthora</taxon>
    </lineage>
</organism>
<sequence>MRTSADPGDNVHFVNIDDNLDESRDEQALLDDDENTIDVSGLDARENRSSKYLASKPLSKPSEVFHIPELPHGQNLLVNILSTWGDPFYVGLMGIEVFDHTGHAVYLSDVDKQLSADPPDLNIQDHDRLDPRTVDKLVDKHYFTCDEMHTWLAPFSRGQNHFIYMDFDYPLSISMLRIWNYNTTRIHSYRGARYVEISLDGKFIFKGEIRRAPGSVLEDVDDCNECILFTMNQSILQLIEKYEKRDELIAGLTDTFSSHASSGLQFLDTNYMPLEISTGNVKISAPELLTLPPDRRAITVSFPEKVSIRALKQYQTPLFPTGYIIKFMFMSTWGDMFYLGLNGVEFFNQNNVLIPLNSELVDAQPRDINILKEPNASHDVRTLDKLYDGVNNTYDDRHMWLAPHTPTLPNKLVIFFNEPVTISKIKLWNYSKTPTRGVREFEIFLDDVLIYHGILKQTPALTLPSADVTSEELAVDAPASSSMENRRLRKKWHEQAESAANAVNMTQTLLFTDDLEVIEAEADNIYMPQDELETSVTFYDNSQSRPNSSRSNISSSRSTKKGEEQVRLVGTHYQLGAEIGRGGFGVVYGALDLRNGRSVAIKQVSLRDIDKDDLSSIESEINLLRKLNHENIVKYRDTIKTQGYLYIVLEYMENGSLAQFMKKFGSLSETLVAMYITQVLRGLAYLHEQGVLHRDVKGANILTTKDGLVKLADFGVAIKLNETQKANSVVGSPYWMAPEVIEMAGWSSSSDIWSVGCTIIELLTTKPPYFDLAPMAALFRIVQEDHPPLPQRMSPVCKQKYSENDPQY</sequence>
<dbReference type="SMART" id="SM00220">
    <property type="entry name" value="S_TKc"/>
    <property type="match status" value="1"/>
</dbReference>
<reference evidence="7" key="1">
    <citation type="journal article" date="2015" name="Genom Data">
        <title>Genome sequences of six Phytophthora species associated with forests in New Zealand.</title>
        <authorList>
            <person name="Studholme D.J."/>
            <person name="McDougal R.L."/>
            <person name="Sambles C."/>
            <person name="Hansen E."/>
            <person name="Hardy G."/>
            <person name="Grant M."/>
            <person name="Ganley R.J."/>
            <person name="Williams N.M."/>
        </authorList>
    </citation>
    <scope>NUCLEOTIDE SEQUENCE</scope>
    <source>
        <strain evidence="7">NZFS 2646</strain>
        <strain evidence="8">NZFS 3630</strain>
    </source>
</reference>
<keyword evidence="1" id="KW-0723">Serine/threonine-protein kinase</keyword>
<feature type="domain" description="Protein kinase" evidence="6">
    <location>
        <begin position="573"/>
        <end position="808"/>
    </location>
</feature>
<dbReference type="Proteomes" id="UP000792063">
    <property type="component" value="Unassembled WGS sequence"/>
</dbReference>
<feature type="compositionally biased region" description="Low complexity" evidence="5">
    <location>
        <begin position="541"/>
        <end position="557"/>
    </location>
</feature>
<dbReference type="InterPro" id="IPR001245">
    <property type="entry name" value="Ser-Thr/Tyr_kinase_cat_dom"/>
</dbReference>
<dbReference type="GO" id="GO:0004674">
    <property type="term" value="F:protein serine/threonine kinase activity"/>
    <property type="evidence" value="ECO:0007669"/>
    <property type="project" value="UniProtKB-KW"/>
</dbReference>
<dbReference type="Pfam" id="PF14652">
    <property type="entry name" value="DUF4457"/>
    <property type="match status" value="1"/>
</dbReference>
<reference evidence="9 10" key="2">
    <citation type="submission" date="2018-07" db="EMBL/GenBank/DDBJ databases">
        <title>Genome sequencing of oomycete isolates from Chile give support for New Zealand origin for Phytophthora kernoviae and make available the first Nothophytophthora sp. genome.</title>
        <authorList>
            <person name="Studholme D.J."/>
            <person name="Sanfuentes E."/>
            <person name="Panda P."/>
            <person name="Hill R."/>
            <person name="Sambles C."/>
            <person name="Grant M."/>
            <person name="Williams N.M."/>
            <person name="Mcdougal R.L."/>
        </authorList>
    </citation>
    <scope>NUCLEOTIDE SEQUENCE [LARGE SCALE GENOMIC DNA]</scope>
    <source>
        <strain evidence="9">Chile2</strain>
    </source>
</reference>
<dbReference type="CDD" id="cd06627">
    <property type="entry name" value="STKc_Cdc7_like"/>
    <property type="match status" value="1"/>
</dbReference>
<feature type="region of interest" description="Disordered" evidence="5">
    <location>
        <begin position="538"/>
        <end position="564"/>
    </location>
</feature>
<dbReference type="InterPro" id="IPR011009">
    <property type="entry name" value="Kinase-like_dom_sf"/>
</dbReference>
<dbReference type="PROSITE" id="PS00107">
    <property type="entry name" value="PROTEIN_KINASE_ATP"/>
    <property type="match status" value="1"/>
</dbReference>
<evidence type="ECO:0000256" key="4">
    <source>
        <dbReference type="PROSITE-ProRule" id="PRU10141"/>
    </source>
</evidence>
<evidence type="ECO:0000313" key="10">
    <source>
        <dbReference type="Proteomes" id="UP000285883"/>
    </source>
</evidence>
<gene>
    <name evidence="9" type="ORF">BBI17_007839</name>
    <name evidence="7" type="ORF">JM16_002278</name>
    <name evidence="8" type="ORF">JM18_002334</name>
</gene>
<evidence type="ECO:0000313" key="8">
    <source>
        <dbReference type="EMBL" id="KAG2525428.1"/>
    </source>
</evidence>
<dbReference type="InterPro" id="IPR026704">
    <property type="entry name" value="KATNIP"/>
</dbReference>
<proteinExistence type="predicted"/>
<evidence type="ECO:0000256" key="3">
    <source>
        <dbReference type="ARBA" id="ARBA00022840"/>
    </source>
</evidence>
<dbReference type="EMBL" id="MAYM02000508">
    <property type="protein sequence ID" value="RLN37972.1"/>
    <property type="molecule type" value="Genomic_DNA"/>
</dbReference>
<dbReference type="PRINTS" id="PR00109">
    <property type="entry name" value="TYRKINASE"/>
</dbReference>
<evidence type="ECO:0000256" key="2">
    <source>
        <dbReference type="ARBA" id="ARBA00022741"/>
    </source>
</evidence>
<evidence type="ECO:0000259" key="6">
    <source>
        <dbReference type="PROSITE" id="PS50011"/>
    </source>
</evidence>
<dbReference type="Proteomes" id="UP000285883">
    <property type="component" value="Unassembled WGS sequence"/>
</dbReference>
<evidence type="ECO:0000313" key="9">
    <source>
        <dbReference type="EMBL" id="RLN37972.1"/>
    </source>
</evidence>
<keyword evidence="1" id="KW-0808">Transferase</keyword>
<dbReference type="InterPro" id="IPR017441">
    <property type="entry name" value="Protein_kinase_ATP_BS"/>
</dbReference>
<dbReference type="AlphaFoldDB" id="A0A421FD48"/>
<dbReference type="EMBL" id="JPWU03000126">
    <property type="protein sequence ID" value="KAG2525428.1"/>
    <property type="molecule type" value="Genomic_DNA"/>
</dbReference>
<evidence type="ECO:0000256" key="5">
    <source>
        <dbReference type="SAM" id="MobiDB-lite"/>
    </source>
</evidence>
<name>A0A421FD48_9STRA</name>
<dbReference type="InterPro" id="IPR000719">
    <property type="entry name" value="Prot_kinase_dom"/>
</dbReference>
<dbReference type="GO" id="GO:0005524">
    <property type="term" value="F:ATP binding"/>
    <property type="evidence" value="ECO:0007669"/>
    <property type="project" value="UniProtKB-UniRule"/>
</dbReference>
<comment type="caution">
    <text evidence="9">The sequence shown here is derived from an EMBL/GenBank/DDBJ whole genome shotgun (WGS) entry which is preliminary data.</text>
</comment>
<keyword evidence="3 4" id="KW-0067">ATP-binding</keyword>
<dbReference type="PANTHER" id="PTHR21534">
    <property type="entry name" value="KATANIN-INTERACTING PROTEIN"/>
    <property type="match status" value="1"/>
</dbReference>
<dbReference type="EMBL" id="JPWV03000138">
    <property type="protein sequence ID" value="KAG2523473.1"/>
    <property type="molecule type" value="Genomic_DNA"/>
</dbReference>
<evidence type="ECO:0000313" key="7">
    <source>
        <dbReference type="EMBL" id="KAG2523473.1"/>
    </source>
</evidence>
<dbReference type="Gene3D" id="1.10.510.10">
    <property type="entry name" value="Transferase(Phosphotransferase) domain 1"/>
    <property type="match status" value="1"/>
</dbReference>
<dbReference type="InterPro" id="IPR027859">
    <property type="entry name" value="KATNIP_dom"/>
</dbReference>
<reference evidence="7" key="3">
    <citation type="submission" date="2020-06" db="EMBL/GenBank/DDBJ databases">
        <authorList>
            <person name="Studholme D.J."/>
        </authorList>
    </citation>
    <scope>NUCLEOTIDE SEQUENCE</scope>
    <source>
        <strain evidence="7">NZFS 2646</strain>
        <strain evidence="8">NZFS 3630</strain>
    </source>
</reference>
<keyword evidence="2 4" id="KW-0547">Nucleotide-binding</keyword>
<dbReference type="PROSITE" id="PS50011">
    <property type="entry name" value="PROTEIN_KINASE_DOM"/>
    <property type="match status" value="1"/>
</dbReference>
<dbReference type="SUPFAM" id="SSF56112">
    <property type="entry name" value="Protein kinase-like (PK-like)"/>
    <property type="match status" value="1"/>
</dbReference>
<dbReference type="Pfam" id="PF00069">
    <property type="entry name" value="Pkinase"/>
    <property type="match status" value="1"/>
</dbReference>
<feature type="binding site" evidence="4">
    <location>
        <position position="602"/>
    </location>
    <ligand>
        <name>ATP</name>
        <dbReference type="ChEBI" id="CHEBI:30616"/>
    </ligand>
</feature>
<protein>
    <recommendedName>
        <fullName evidence="6">Protein kinase domain-containing protein</fullName>
    </recommendedName>
</protein>
<dbReference type="PANTHER" id="PTHR21534:SF0">
    <property type="entry name" value="KATANIN-INTERACTING PROTEIN"/>
    <property type="match status" value="1"/>
</dbReference>
<keyword evidence="1" id="KW-0418">Kinase</keyword>
<dbReference type="Proteomes" id="UP000785171">
    <property type="component" value="Unassembled WGS sequence"/>
</dbReference>
<dbReference type="InterPro" id="IPR008271">
    <property type="entry name" value="Ser/Thr_kinase_AS"/>
</dbReference>
<evidence type="ECO:0000256" key="1">
    <source>
        <dbReference type="ARBA" id="ARBA00022527"/>
    </source>
</evidence>
<dbReference type="PROSITE" id="PS00108">
    <property type="entry name" value="PROTEIN_KINASE_ST"/>
    <property type="match status" value="1"/>
</dbReference>
<accession>A0A421FD48</accession>